<feature type="domain" description="BTB" evidence="1">
    <location>
        <begin position="23"/>
        <end position="96"/>
    </location>
</feature>
<dbReference type="EMBL" id="BLAL01000087">
    <property type="protein sequence ID" value="GES85022.1"/>
    <property type="molecule type" value="Genomic_DNA"/>
</dbReference>
<dbReference type="SMART" id="SM00225">
    <property type="entry name" value="BTB"/>
    <property type="match status" value="1"/>
</dbReference>
<sequence length="460" mass="53541">MAFERPQDVANDLEKLLELDEGYDVIIYAGENENVQEIRAHSIILRVRSQYFHSLFSENQYEANDGKAIFRKPNISPKLFKMILRFIYCGKINLEKLQGSDVLKLSILVNEFKIQALTHLIQEYLIKHHSQFLQQNPTEILETIYQHESFTDLWNYCLEEICARPDILFKSDKFVNLKAPLLELLLKRDDLSLEEIDIWDNLIKWCLAQHSNISQEPTQWNNEEITIIERTIHGFIPLIRFHYISSESFVIKVYPFRKIIPDDLISNLLIFYMAPNKQLNDDKRPFRQSKCDSIIVKHDHIKIFAKWIDRKGEISTFIPYRFKLLYRASINGNTSGAFHAKCDNKGATLVVIKMENSNQIAGGYNPVSWDTTSNWRSTGDSFIYLFTDRNNLNSANVSYSNGDAYSIGCNADKGPVFGGGKDLYIRNGIWYSEKVRSYPRLGLPRNFTADDYEVFQVIKR</sequence>
<dbReference type="AlphaFoldDB" id="A0A2Z6R9J2"/>
<dbReference type="SUPFAM" id="SSF54695">
    <property type="entry name" value="POZ domain"/>
    <property type="match status" value="1"/>
</dbReference>
<evidence type="ECO:0000313" key="4">
    <source>
        <dbReference type="EMBL" id="GES85022.1"/>
    </source>
</evidence>
<name>A0A2Z6R9J2_9GLOM</name>
<proteinExistence type="predicted"/>
<evidence type="ECO:0000313" key="5">
    <source>
        <dbReference type="Proteomes" id="UP000247702"/>
    </source>
</evidence>
<dbReference type="GO" id="GO:0005737">
    <property type="term" value="C:cytoplasm"/>
    <property type="evidence" value="ECO:0007669"/>
    <property type="project" value="TreeGrafter"/>
</dbReference>
<dbReference type="PROSITE" id="PS51886">
    <property type="entry name" value="TLDC"/>
    <property type="match status" value="1"/>
</dbReference>
<dbReference type="PANTHER" id="PTHR46306:SF1">
    <property type="entry name" value="BTB_POZ DOMAIN-CONTAINING PROTEIN 9"/>
    <property type="match status" value="1"/>
</dbReference>
<dbReference type="EMBL" id="BEXD01000679">
    <property type="protein sequence ID" value="GBB89406.1"/>
    <property type="molecule type" value="Genomic_DNA"/>
</dbReference>
<dbReference type="PANTHER" id="PTHR46306">
    <property type="entry name" value="BTB/POZ DOMAIN-CONTAINING PROTEIN 9"/>
    <property type="match status" value="1"/>
</dbReference>
<dbReference type="Gene3D" id="1.25.40.420">
    <property type="match status" value="1"/>
</dbReference>
<dbReference type="InterPro" id="IPR006571">
    <property type="entry name" value="TLDc_dom"/>
</dbReference>
<reference evidence="3 5" key="1">
    <citation type="submission" date="2017-11" db="EMBL/GenBank/DDBJ databases">
        <title>The genome of Rhizophagus clarus HR1 reveals common genetic basis of auxotrophy among arbuscular mycorrhizal fungi.</title>
        <authorList>
            <person name="Kobayashi Y."/>
        </authorList>
    </citation>
    <scope>NUCLEOTIDE SEQUENCE [LARGE SCALE GENOMIC DNA]</scope>
    <source>
        <strain evidence="3 5">HR1</strain>
    </source>
</reference>
<feature type="domain" description="TLDc" evidence="2">
    <location>
        <begin position="294"/>
        <end position="458"/>
    </location>
</feature>
<dbReference type="OrthoDB" id="6359816at2759"/>
<gene>
    <name evidence="4" type="ORF">RCL2_001211100</name>
    <name evidence="3" type="ORF">RclHR1_16090003</name>
</gene>
<reference evidence="4" key="2">
    <citation type="submission" date="2019-10" db="EMBL/GenBank/DDBJ databases">
        <title>Conservation and host-specific expression of non-tandemly repeated heterogenous ribosome RNA gene in arbuscular mycorrhizal fungi.</title>
        <authorList>
            <person name="Maeda T."/>
            <person name="Kobayashi Y."/>
            <person name="Nakagawa T."/>
            <person name="Ezawa T."/>
            <person name="Yamaguchi K."/>
            <person name="Bino T."/>
            <person name="Nishimoto Y."/>
            <person name="Shigenobu S."/>
            <person name="Kawaguchi M."/>
        </authorList>
    </citation>
    <scope>NUCLEOTIDE SEQUENCE</scope>
    <source>
        <strain evidence="4">HR1</strain>
    </source>
</reference>
<dbReference type="CDD" id="cd18186">
    <property type="entry name" value="BTB_POZ_ZBTB_KLHL-like"/>
    <property type="match status" value="1"/>
</dbReference>
<evidence type="ECO:0000259" key="1">
    <source>
        <dbReference type="PROSITE" id="PS50097"/>
    </source>
</evidence>
<evidence type="ECO:0000313" key="3">
    <source>
        <dbReference type="EMBL" id="GBB89406.1"/>
    </source>
</evidence>
<evidence type="ECO:0008006" key="6">
    <source>
        <dbReference type="Google" id="ProtNLM"/>
    </source>
</evidence>
<keyword evidence="5" id="KW-1185">Reference proteome</keyword>
<dbReference type="InterPro" id="IPR011333">
    <property type="entry name" value="SKP1/BTB/POZ_sf"/>
</dbReference>
<accession>A0A2Z6R9J2</accession>
<evidence type="ECO:0000259" key="2">
    <source>
        <dbReference type="PROSITE" id="PS51886"/>
    </source>
</evidence>
<protein>
    <recommendedName>
        <fullName evidence="6">BTB domain-containing protein</fullName>
    </recommendedName>
</protein>
<dbReference type="Gene3D" id="3.30.710.10">
    <property type="entry name" value="Potassium Channel Kv1.1, Chain A"/>
    <property type="match status" value="1"/>
</dbReference>
<dbReference type="Pfam" id="PF07534">
    <property type="entry name" value="TLD"/>
    <property type="match status" value="1"/>
</dbReference>
<dbReference type="PROSITE" id="PS50097">
    <property type="entry name" value="BTB"/>
    <property type="match status" value="1"/>
</dbReference>
<dbReference type="Proteomes" id="UP000247702">
    <property type="component" value="Unassembled WGS sequence"/>
</dbReference>
<comment type="caution">
    <text evidence="3">The sequence shown here is derived from an EMBL/GenBank/DDBJ whole genome shotgun (WGS) entry which is preliminary data.</text>
</comment>
<dbReference type="Proteomes" id="UP000615446">
    <property type="component" value="Unassembled WGS sequence"/>
</dbReference>
<dbReference type="SMART" id="SM00584">
    <property type="entry name" value="TLDc"/>
    <property type="match status" value="1"/>
</dbReference>
<dbReference type="Pfam" id="PF00651">
    <property type="entry name" value="BTB"/>
    <property type="match status" value="1"/>
</dbReference>
<dbReference type="InterPro" id="IPR000210">
    <property type="entry name" value="BTB/POZ_dom"/>
</dbReference>
<organism evidence="3 5">
    <name type="scientific">Rhizophagus clarus</name>
    <dbReference type="NCBI Taxonomy" id="94130"/>
    <lineage>
        <taxon>Eukaryota</taxon>
        <taxon>Fungi</taxon>
        <taxon>Fungi incertae sedis</taxon>
        <taxon>Mucoromycota</taxon>
        <taxon>Glomeromycotina</taxon>
        <taxon>Glomeromycetes</taxon>
        <taxon>Glomerales</taxon>
        <taxon>Glomeraceae</taxon>
        <taxon>Rhizophagus</taxon>
    </lineage>
</organism>
<dbReference type="InterPro" id="IPR052407">
    <property type="entry name" value="BTB_POZ_domain_cont_9"/>
</dbReference>